<dbReference type="InterPro" id="IPR052981">
    <property type="entry name" value="Ingression_C2_domain"/>
</dbReference>
<dbReference type="InterPro" id="IPR000008">
    <property type="entry name" value="C2_dom"/>
</dbReference>
<dbReference type="Pfam" id="PF00168">
    <property type="entry name" value="C2"/>
    <property type="match status" value="1"/>
</dbReference>
<dbReference type="SUPFAM" id="SSF49562">
    <property type="entry name" value="C2 domain (Calcium/lipid-binding domain, CaLB)"/>
    <property type="match status" value="1"/>
</dbReference>
<dbReference type="EMBL" id="JAFJZO010000031">
    <property type="protein sequence ID" value="KAG5497554.1"/>
    <property type="molecule type" value="Genomic_DNA"/>
</dbReference>
<dbReference type="OrthoDB" id="270970at2759"/>
<organism evidence="3 4">
    <name type="scientific">Porcisia hertigi</name>
    <dbReference type="NCBI Taxonomy" id="2761500"/>
    <lineage>
        <taxon>Eukaryota</taxon>
        <taxon>Discoba</taxon>
        <taxon>Euglenozoa</taxon>
        <taxon>Kinetoplastea</taxon>
        <taxon>Metakinetoplastina</taxon>
        <taxon>Trypanosomatida</taxon>
        <taxon>Trypanosomatidae</taxon>
        <taxon>Leishmaniinae</taxon>
        <taxon>Porcisia</taxon>
    </lineage>
</organism>
<evidence type="ECO:0000256" key="1">
    <source>
        <dbReference type="SAM" id="MobiDB-lite"/>
    </source>
</evidence>
<feature type="domain" description="C2" evidence="2">
    <location>
        <begin position="1"/>
        <end position="105"/>
    </location>
</feature>
<dbReference type="AlphaFoldDB" id="A0A836L441"/>
<dbReference type="Proteomes" id="UP000674318">
    <property type="component" value="Unassembled WGS sequence"/>
</dbReference>
<evidence type="ECO:0000259" key="2">
    <source>
        <dbReference type="PROSITE" id="PS50004"/>
    </source>
</evidence>
<proteinExistence type="predicted"/>
<dbReference type="Gene3D" id="2.60.40.150">
    <property type="entry name" value="C2 domain"/>
    <property type="match status" value="1"/>
</dbReference>
<evidence type="ECO:0000313" key="3">
    <source>
        <dbReference type="EMBL" id="KAG5497554.1"/>
    </source>
</evidence>
<dbReference type="PROSITE" id="PS50004">
    <property type="entry name" value="C2"/>
    <property type="match status" value="1"/>
</dbReference>
<dbReference type="KEGG" id="phet:94289893"/>
<feature type="compositionally biased region" description="Pro residues" evidence="1">
    <location>
        <begin position="253"/>
        <end position="290"/>
    </location>
</feature>
<dbReference type="SMART" id="SM00239">
    <property type="entry name" value="C2"/>
    <property type="match status" value="1"/>
</dbReference>
<dbReference type="CDD" id="cd00030">
    <property type="entry name" value="C2"/>
    <property type="match status" value="1"/>
</dbReference>
<dbReference type="PANTHER" id="PTHR47052:SF3">
    <property type="entry name" value="INGRESSION PROTEIN 1"/>
    <property type="match status" value="1"/>
</dbReference>
<comment type="caution">
    <text evidence="3">The sequence shown here is derived from an EMBL/GenBank/DDBJ whole genome shotgun (WGS) entry which is preliminary data.</text>
</comment>
<keyword evidence="4" id="KW-1185">Reference proteome</keyword>
<feature type="region of interest" description="Disordered" evidence="1">
    <location>
        <begin position="253"/>
        <end position="303"/>
    </location>
</feature>
<dbReference type="RefSeq" id="XP_067755022.1">
    <property type="nucleotide sequence ID" value="XM_067899816.1"/>
</dbReference>
<dbReference type="PANTHER" id="PTHR47052">
    <property type="entry name" value="CONSERVED SERINE PROLINE-RICH PROTEIN (AFU_ORTHOLOGUE AFUA_2G01790)"/>
    <property type="match status" value="1"/>
</dbReference>
<reference evidence="3 4" key="1">
    <citation type="submission" date="2021-02" db="EMBL/GenBank/DDBJ databases">
        <title>Porcisia hertigi Genome sequencing and assembly.</title>
        <authorList>
            <person name="Almutairi H."/>
            <person name="Gatherer D."/>
        </authorList>
    </citation>
    <scope>NUCLEOTIDE SEQUENCE [LARGE SCALE GENOMIC DNA]</scope>
    <source>
        <strain evidence="3 4">C119</strain>
    </source>
</reference>
<dbReference type="GeneID" id="94289893"/>
<protein>
    <recommendedName>
        <fullName evidence="2">C2 domain-containing protein</fullName>
    </recommendedName>
</protein>
<sequence>MGRLEICVCGARNVANRQKIGMPDPYVKLRIIDEKKSHIKYKTRVVENSCNPVWNELFKFQVADYDSTQVLLELWNDNIMVDDHLGSYRLSVNGLTRGVVKDTWVILSGTKGASSELHLRMLAVDFGRDPGPDDPICTTLENEKMEPITNQTYRPPNKLTPPAQATVLSPHPAASQWKPQPVVFSAPAVPMTPTQYNYSAMSLPPQPGYSPVPPPQPQGYGYSVPPPPQPMYGVPPPPQPMYGVPPPPQPMYGVPPPPQPMYGVPQPQPRPVYTGGPPPPGVYGPCPPQQRPVQMAYGIPPDM</sequence>
<evidence type="ECO:0000313" key="4">
    <source>
        <dbReference type="Proteomes" id="UP000674318"/>
    </source>
</evidence>
<gene>
    <name evidence="3" type="ORF">JKF63_03818</name>
</gene>
<accession>A0A836L441</accession>
<name>A0A836L441_9TRYP</name>
<dbReference type="InterPro" id="IPR035892">
    <property type="entry name" value="C2_domain_sf"/>
</dbReference>